<dbReference type="EC" id="1.2.1.38" evidence="5"/>
<evidence type="ECO:0000256" key="4">
    <source>
        <dbReference type="ARBA" id="ARBA00023002"/>
    </source>
</evidence>
<dbReference type="Pfam" id="PF01118">
    <property type="entry name" value="Semialdhyde_dh"/>
    <property type="match status" value="1"/>
</dbReference>
<dbReference type="UniPathway" id="UPA00068">
    <property type="reaction ID" value="UER00108"/>
</dbReference>
<sequence length="345" mass="36034">MKKIAVAGASGYAGGEALRLLLNHPGYGVDFEIGALTGGSNAGQNFGELAPALTPLADRTLQETTPEVLAEHDMAILALPHGVSATLVEQGLPEDMKIVDCGADYRLRNEDLWERYYGTPHAGSWTYGIPEMPGHREEIAAANCVAAPGCFPTGATIAAMPGIAAGMMAPQVSVVSVTGVSGAGKKPSVALLGAETMQNLRAYGVMTHRHAPEIKQNLLELVPGGDQGDDVHVTFTPVLAPLVRGILTTVTAPARGSEADVRRAYEDFCANEPFLHLLPEGQQPETRHVTGTNMVHLQVAVDDGMIVATSAIDNLTKGTAGAAVQCLNLMNGWDETAGLPTIAAT</sequence>
<dbReference type="Gene3D" id="3.40.50.720">
    <property type="entry name" value="NAD(P)-binding Rossmann-like Domain"/>
    <property type="match status" value="1"/>
</dbReference>
<dbReference type="GO" id="GO:0051287">
    <property type="term" value="F:NAD binding"/>
    <property type="evidence" value="ECO:0007669"/>
    <property type="project" value="InterPro"/>
</dbReference>
<evidence type="ECO:0000256" key="1">
    <source>
        <dbReference type="ARBA" id="ARBA00022571"/>
    </source>
</evidence>
<dbReference type="NCBIfam" id="TIGR01850">
    <property type="entry name" value="argC"/>
    <property type="match status" value="1"/>
</dbReference>
<keyword evidence="2 5" id="KW-0028">Amino-acid biosynthesis</keyword>
<proteinExistence type="inferred from homology"/>
<reference evidence="8 9" key="1">
    <citation type="submission" date="2017-11" db="EMBL/GenBank/DDBJ databases">
        <title>Infants hospitalized years apart are colonized by the same room-sourced microbial strains.</title>
        <authorList>
            <person name="Brooks B."/>
            <person name="Olm M.R."/>
            <person name="Firek B.A."/>
            <person name="Baker R."/>
            <person name="Thomas B.C."/>
            <person name="Morowitz M.J."/>
            <person name="Banfield J.F."/>
        </authorList>
    </citation>
    <scope>NUCLEOTIDE SEQUENCE [LARGE SCALE GENOMIC DNA]</scope>
    <source>
        <strain evidence="8">S2_012_000_R3_87</strain>
    </source>
</reference>
<dbReference type="InterPro" id="IPR023013">
    <property type="entry name" value="AGPR_AS"/>
</dbReference>
<protein>
    <recommendedName>
        <fullName evidence="5">N-acetyl-gamma-glutamyl-phosphate reductase</fullName>
        <shortName evidence="5">AGPR</shortName>
        <ecNumber evidence="5">1.2.1.38</ecNumber>
    </recommendedName>
    <alternativeName>
        <fullName evidence="5">N-acetyl-glutamate semialdehyde dehydrogenase</fullName>
        <shortName evidence="5">NAGSA dehydrogenase</shortName>
    </alternativeName>
</protein>
<name>A0A2W5BA65_9CORY</name>
<dbReference type="GO" id="GO:0003942">
    <property type="term" value="F:N-acetyl-gamma-glutamyl-phosphate reductase activity"/>
    <property type="evidence" value="ECO:0007669"/>
    <property type="project" value="UniProtKB-UniRule"/>
</dbReference>
<dbReference type="InterPro" id="IPR058924">
    <property type="entry name" value="AGPR_dimerisation_dom"/>
</dbReference>
<comment type="catalytic activity">
    <reaction evidence="5">
        <text>N-acetyl-L-glutamate 5-semialdehyde + phosphate + NADP(+) = N-acetyl-L-glutamyl 5-phosphate + NADPH + H(+)</text>
        <dbReference type="Rhea" id="RHEA:21588"/>
        <dbReference type="ChEBI" id="CHEBI:15378"/>
        <dbReference type="ChEBI" id="CHEBI:29123"/>
        <dbReference type="ChEBI" id="CHEBI:43474"/>
        <dbReference type="ChEBI" id="CHEBI:57783"/>
        <dbReference type="ChEBI" id="CHEBI:57936"/>
        <dbReference type="ChEBI" id="CHEBI:58349"/>
        <dbReference type="EC" id="1.2.1.38"/>
    </reaction>
</comment>
<accession>A0A2W5BA65</accession>
<dbReference type="InterPro" id="IPR050085">
    <property type="entry name" value="AGPR"/>
</dbReference>
<evidence type="ECO:0000256" key="3">
    <source>
        <dbReference type="ARBA" id="ARBA00022857"/>
    </source>
</evidence>
<dbReference type="InterPro" id="IPR000534">
    <property type="entry name" value="Semialdehyde_DH_NAD-bd"/>
</dbReference>
<dbReference type="SUPFAM" id="SSF55347">
    <property type="entry name" value="Glyceraldehyde-3-phosphate dehydrogenase-like, C-terminal domain"/>
    <property type="match status" value="1"/>
</dbReference>
<evidence type="ECO:0000256" key="5">
    <source>
        <dbReference type="HAMAP-Rule" id="MF_00150"/>
    </source>
</evidence>
<comment type="caution">
    <text evidence="8">The sequence shown here is derived from an EMBL/GenBank/DDBJ whole genome shotgun (WGS) entry which is preliminary data.</text>
</comment>
<comment type="function">
    <text evidence="5">Catalyzes the NADPH-dependent reduction of N-acetyl-5-glutamyl phosphate to yield N-acetyl-L-glutamate 5-semialdehyde.</text>
</comment>
<comment type="similarity">
    <text evidence="5">Belongs to the NAGSA dehydrogenase family. Type 1 subfamily.</text>
</comment>
<evidence type="ECO:0000313" key="9">
    <source>
        <dbReference type="Proteomes" id="UP000249451"/>
    </source>
</evidence>
<evidence type="ECO:0000259" key="7">
    <source>
        <dbReference type="SMART" id="SM00859"/>
    </source>
</evidence>
<dbReference type="SUPFAM" id="SSF51735">
    <property type="entry name" value="NAD(P)-binding Rossmann-fold domains"/>
    <property type="match status" value="1"/>
</dbReference>
<dbReference type="SMART" id="SM00859">
    <property type="entry name" value="Semialdhyde_dh"/>
    <property type="match status" value="1"/>
</dbReference>
<dbReference type="PANTHER" id="PTHR32338">
    <property type="entry name" value="N-ACETYL-GAMMA-GLUTAMYL-PHOSPHATE REDUCTASE, CHLOROPLASTIC-RELATED-RELATED"/>
    <property type="match status" value="1"/>
</dbReference>
<evidence type="ECO:0000256" key="6">
    <source>
        <dbReference type="PROSITE-ProRule" id="PRU10010"/>
    </source>
</evidence>
<dbReference type="PROSITE" id="PS01224">
    <property type="entry name" value="ARGC"/>
    <property type="match status" value="1"/>
</dbReference>
<organism evidence="8 9">
    <name type="scientific">Corynebacterium urealyticum</name>
    <dbReference type="NCBI Taxonomy" id="43771"/>
    <lineage>
        <taxon>Bacteria</taxon>
        <taxon>Bacillati</taxon>
        <taxon>Actinomycetota</taxon>
        <taxon>Actinomycetes</taxon>
        <taxon>Mycobacteriales</taxon>
        <taxon>Corynebacteriaceae</taxon>
        <taxon>Corynebacterium</taxon>
    </lineage>
</organism>
<dbReference type="PANTHER" id="PTHR32338:SF10">
    <property type="entry name" value="N-ACETYL-GAMMA-GLUTAMYL-PHOSPHATE REDUCTASE, CHLOROPLASTIC-RELATED"/>
    <property type="match status" value="1"/>
</dbReference>
<feature type="domain" description="Semialdehyde dehydrogenase NAD-binding" evidence="7">
    <location>
        <begin position="3"/>
        <end position="140"/>
    </location>
</feature>
<dbReference type="GO" id="GO:0006526">
    <property type="term" value="P:L-arginine biosynthetic process"/>
    <property type="evidence" value="ECO:0007669"/>
    <property type="project" value="UniProtKB-UniRule"/>
</dbReference>
<evidence type="ECO:0000256" key="2">
    <source>
        <dbReference type="ARBA" id="ARBA00022605"/>
    </source>
</evidence>
<dbReference type="AlphaFoldDB" id="A0A2W5BA65"/>
<keyword evidence="4 5" id="KW-0560">Oxidoreductase</keyword>
<gene>
    <name evidence="5" type="primary">argC</name>
    <name evidence="8" type="ORF">DI609_02370</name>
</gene>
<dbReference type="CDD" id="cd24148">
    <property type="entry name" value="AGPR_1_actinobacAGPR_like"/>
    <property type="match status" value="1"/>
</dbReference>
<dbReference type="Pfam" id="PF22698">
    <property type="entry name" value="Semialdhyde_dhC_1"/>
    <property type="match status" value="1"/>
</dbReference>
<keyword evidence="5" id="KW-0963">Cytoplasm</keyword>
<keyword evidence="1 5" id="KW-0055">Arginine biosynthesis</keyword>
<dbReference type="CDD" id="cd23934">
    <property type="entry name" value="AGPR_1_C"/>
    <property type="match status" value="1"/>
</dbReference>
<dbReference type="InterPro" id="IPR000706">
    <property type="entry name" value="AGPR_type-1"/>
</dbReference>
<dbReference type="InterPro" id="IPR036291">
    <property type="entry name" value="NAD(P)-bd_dom_sf"/>
</dbReference>
<comment type="subcellular location">
    <subcellularLocation>
        <location evidence="5">Cytoplasm</location>
    </subcellularLocation>
</comment>
<feature type="active site" evidence="5 6">
    <location>
        <position position="150"/>
    </location>
</feature>
<dbReference type="Proteomes" id="UP000249451">
    <property type="component" value="Unassembled WGS sequence"/>
</dbReference>
<dbReference type="GO" id="GO:0005737">
    <property type="term" value="C:cytoplasm"/>
    <property type="evidence" value="ECO:0007669"/>
    <property type="project" value="UniProtKB-SubCell"/>
</dbReference>
<dbReference type="EMBL" id="QFNY01000034">
    <property type="protein sequence ID" value="PZP02524.1"/>
    <property type="molecule type" value="Genomic_DNA"/>
</dbReference>
<keyword evidence="3 5" id="KW-0521">NADP</keyword>
<dbReference type="Gene3D" id="3.30.360.10">
    <property type="entry name" value="Dihydrodipicolinate Reductase, domain 2"/>
    <property type="match status" value="1"/>
</dbReference>
<dbReference type="HAMAP" id="MF_00150">
    <property type="entry name" value="ArgC_type1"/>
    <property type="match status" value="1"/>
</dbReference>
<evidence type="ECO:0000313" key="8">
    <source>
        <dbReference type="EMBL" id="PZP02524.1"/>
    </source>
</evidence>
<comment type="pathway">
    <text evidence="5">Amino-acid biosynthesis; L-arginine biosynthesis; N(2)-acetyl-L-ornithine from L-glutamate: step 3/4.</text>
</comment>
<dbReference type="GO" id="GO:0070401">
    <property type="term" value="F:NADP+ binding"/>
    <property type="evidence" value="ECO:0007669"/>
    <property type="project" value="InterPro"/>
</dbReference>